<feature type="region of interest" description="Disordered" evidence="1">
    <location>
        <begin position="344"/>
        <end position="374"/>
    </location>
</feature>
<dbReference type="GO" id="GO:0005524">
    <property type="term" value="F:ATP binding"/>
    <property type="evidence" value="ECO:0007669"/>
    <property type="project" value="InterPro"/>
</dbReference>
<dbReference type="InterPro" id="IPR050167">
    <property type="entry name" value="Ser_Thr_protein_kinase"/>
</dbReference>
<comment type="caution">
    <text evidence="3">The sequence shown here is derived from an EMBL/GenBank/DDBJ whole genome shotgun (WGS) entry which is preliminary data.</text>
</comment>
<evidence type="ECO:0000256" key="1">
    <source>
        <dbReference type="SAM" id="MobiDB-lite"/>
    </source>
</evidence>
<feature type="compositionally biased region" description="Low complexity" evidence="1">
    <location>
        <begin position="345"/>
        <end position="361"/>
    </location>
</feature>
<dbReference type="SUPFAM" id="SSF56112">
    <property type="entry name" value="Protein kinase-like (PK-like)"/>
    <property type="match status" value="1"/>
</dbReference>
<dbReference type="PANTHER" id="PTHR23257">
    <property type="entry name" value="SERINE-THREONINE PROTEIN KINASE"/>
    <property type="match status" value="1"/>
</dbReference>
<name>A0AAD7N497_9AGAR</name>
<keyword evidence="3" id="KW-0418">Kinase</keyword>
<reference evidence="3" key="1">
    <citation type="submission" date="2023-03" db="EMBL/GenBank/DDBJ databases">
        <title>Massive genome expansion in bonnet fungi (Mycena s.s.) driven by repeated elements and novel gene families across ecological guilds.</title>
        <authorList>
            <consortium name="Lawrence Berkeley National Laboratory"/>
            <person name="Harder C.B."/>
            <person name="Miyauchi S."/>
            <person name="Viragh M."/>
            <person name="Kuo A."/>
            <person name="Thoen E."/>
            <person name="Andreopoulos B."/>
            <person name="Lu D."/>
            <person name="Skrede I."/>
            <person name="Drula E."/>
            <person name="Henrissat B."/>
            <person name="Morin E."/>
            <person name="Kohler A."/>
            <person name="Barry K."/>
            <person name="LaButti K."/>
            <person name="Morin E."/>
            <person name="Salamov A."/>
            <person name="Lipzen A."/>
            <person name="Mereny Z."/>
            <person name="Hegedus B."/>
            <person name="Baldrian P."/>
            <person name="Stursova M."/>
            <person name="Weitz H."/>
            <person name="Taylor A."/>
            <person name="Grigoriev I.V."/>
            <person name="Nagy L.G."/>
            <person name="Martin F."/>
            <person name="Kauserud H."/>
        </authorList>
    </citation>
    <scope>NUCLEOTIDE SEQUENCE</scope>
    <source>
        <strain evidence="3">CBHHK182m</strain>
    </source>
</reference>
<feature type="compositionally biased region" description="Polar residues" evidence="1">
    <location>
        <begin position="362"/>
        <end position="372"/>
    </location>
</feature>
<evidence type="ECO:0000313" key="4">
    <source>
        <dbReference type="Proteomes" id="UP001215598"/>
    </source>
</evidence>
<dbReference type="GO" id="GO:0005737">
    <property type="term" value="C:cytoplasm"/>
    <property type="evidence" value="ECO:0007669"/>
    <property type="project" value="TreeGrafter"/>
</dbReference>
<dbReference type="PROSITE" id="PS50011">
    <property type="entry name" value="PROTEIN_KINASE_DOM"/>
    <property type="match status" value="1"/>
</dbReference>
<dbReference type="InterPro" id="IPR011009">
    <property type="entry name" value="Kinase-like_dom_sf"/>
</dbReference>
<dbReference type="Pfam" id="PF00069">
    <property type="entry name" value="Pkinase"/>
    <property type="match status" value="1"/>
</dbReference>
<feature type="domain" description="Protein kinase" evidence="2">
    <location>
        <begin position="1"/>
        <end position="359"/>
    </location>
</feature>
<accession>A0AAD7N497</accession>
<proteinExistence type="predicted"/>
<dbReference type="AlphaFoldDB" id="A0AAD7N497"/>
<dbReference type="Proteomes" id="UP001215598">
    <property type="component" value="Unassembled WGS sequence"/>
</dbReference>
<dbReference type="GO" id="GO:0007165">
    <property type="term" value="P:signal transduction"/>
    <property type="evidence" value="ECO:0007669"/>
    <property type="project" value="TreeGrafter"/>
</dbReference>
<protein>
    <submittedName>
        <fullName evidence="3">Kinase-like domain-containing protein</fullName>
    </submittedName>
</protein>
<dbReference type="EMBL" id="JARKIB010000089">
    <property type="protein sequence ID" value="KAJ7743785.1"/>
    <property type="molecule type" value="Genomic_DNA"/>
</dbReference>
<keyword evidence="4" id="KW-1185">Reference proteome</keyword>
<dbReference type="SMART" id="SM00220">
    <property type="entry name" value="S_TKc"/>
    <property type="match status" value="1"/>
</dbReference>
<gene>
    <name evidence="3" type="ORF">B0H16DRAFT_1422692</name>
</gene>
<dbReference type="GO" id="GO:0004672">
    <property type="term" value="F:protein kinase activity"/>
    <property type="evidence" value="ECO:0007669"/>
    <property type="project" value="InterPro"/>
</dbReference>
<keyword evidence="3" id="KW-0808">Transferase</keyword>
<dbReference type="Gene3D" id="1.10.510.10">
    <property type="entry name" value="Transferase(Phosphotransferase) domain 1"/>
    <property type="match status" value="1"/>
</dbReference>
<organism evidence="3 4">
    <name type="scientific">Mycena metata</name>
    <dbReference type="NCBI Taxonomy" id="1033252"/>
    <lineage>
        <taxon>Eukaryota</taxon>
        <taxon>Fungi</taxon>
        <taxon>Dikarya</taxon>
        <taxon>Basidiomycota</taxon>
        <taxon>Agaricomycotina</taxon>
        <taxon>Agaricomycetes</taxon>
        <taxon>Agaricomycetidae</taxon>
        <taxon>Agaricales</taxon>
        <taxon>Marasmiineae</taxon>
        <taxon>Mycenaceae</taxon>
        <taxon>Mycena</taxon>
    </lineage>
</organism>
<sequence length="447" mass="51457">MAPVTDPKRWARMRENSGIQEREMWWVEHQPFLLSRGYALRPRYNPNWTPTWELPGNEELSTLRCEDSLPIKIAGNVLDAIRIADNVKVVLKLVSSQEMNLSWYLGDYRPEMEPDSSNRSVPLLESIDFEISKIEHPKYKGILVFPFLRQFDDPPFRRRSEVTEALEQFLRGMEYMHAKNVAHRDLCYRNLMVDARRMIPLGWHFIAPWSHYGTKVGIKSETRSSVGPVNYYIIDFGLSTEFYDILPEDAQDVGKYGQDKTVPELSETVAYNPFKVDVYQLGNVIAKLVDVGHPTDTFLQLIDYLDLAELMTSRNPHQRPTASECVKFFRNLVLTMVDDPPVYHLSESSSDSESDNGSLDSISNEKAPQSASEHGEGVYTLFDGPQISQHVYTRHRFGRARLKFTGERVIGVNLSYFVESYAAKKIGSRRRKTRLGVCRVYCSMNHI</sequence>
<evidence type="ECO:0000313" key="3">
    <source>
        <dbReference type="EMBL" id="KAJ7743785.1"/>
    </source>
</evidence>
<evidence type="ECO:0000259" key="2">
    <source>
        <dbReference type="PROSITE" id="PS50011"/>
    </source>
</evidence>
<dbReference type="InterPro" id="IPR000719">
    <property type="entry name" value="Prot_kinase_dom"/>
</dbReference>